<dbReference type="GO" id="GO:0016075">
    <property type="term" value="P:rRNA catabolic process"/>
    <property type="evidence" value="ECO:0007669"/>
    <property type="project" value="TreeGrafter"/>
</dbReference>
<dbReference type="GO" id="GO:0004521">
    <property type="term" value="F:RNA endonuclease activity"/>
    <property type="evidence" value="ECO:0007669"/>
    <property type="project" value="TreeGrafter"/>
</dbReference>
<dbReference type="PANTHER" id="PTHR33988:SF2">
    <property type="entry name" value="ENDORIBONUCLEASE MAZF"/>
    <property type="match status" value="1"/>
</dbReference>
<proteinExistence type="predicted"/>
<dbReference type="GO" id="GO:0006402">
    <property type="term" value="P:mRNA catabolic process"/>
    <property type="evidence" value="ECO:0007669"/>
    <property type="project" value="TreeGrafter"/>
</dbReference>
<sequence>MTCKRGDVILVRFPHSDLKTYKKRPALVVQADGLATDLPQKIIALITSNIKRVGATRVHFQQQSQEVQTMGLCKYSVVVTDNLATVLDREIDKIIGYCPVMPVVDEALKQTLGLM</sequence>
<name>A0A1Q2SKG2_9GAMM</name>
<reference evidence="1 2" key="1">
    <citation type="journal article" date="2017" name="ISME J.">
        <title>An acid-tolerant ammonia-oxidizing ?-proteobacterium from soil.</title>
        <authorList>
            <person name="Hayatsu M."/>
            <person name="Tago K."/>
            <person name="Uchiyama I."/>
            <person name="Toyoda A."/>
            <person name="Wang Y."/>
            <person name="Shimomura Y."/>
            <person name="Okubo T."/>
            <person name="Kurisu F."/>
            <person name="Hirono Y."/>
            <person name="Nonaka K."/>
            <person name="Akiyama H."/>
            <person name="Itoh T."/>
            <person name="Takami H."/>
        </authorList>
    </citation>
    <scope>NUCLEOTIDE SEQUENCE [LARGE SCALE GENOMIC DNA]</scope>
    <source>
        <strain evidence="1 2">TAO100</strain>
    </source>
</reference>
<dbReference type="Pfam" id="PF02452">
    <property type="entry name" value="PemK_toxin"/>
    <property type="match status" value="1"/>
</dbReference>
<gene>
    <name evidence="1" type="ORF">TAO_0256</name>
</gene>
<dbReference type="KEGG" id="ntt:TAO_0256"/>
<dbReference type="InterPro" id="IPR011067">
    <property type="entry name" value="Plasmid_toxin/cell-grow_inhib"/>
</dbReference>
<evidence type="ECO:0000313" key="2">
    <source>
        <dbReference type="Proteomes" id="UP000243679"/>
    </source>
</evidence>
<dbReference type="EMBL" id="AP014836">
    <property type="protein sequence ID" value="BAW79626.1"/>
    <property type="molecule type" value="Genomic_DNA"/>
</dbReference>
<dbReference type="Proteomes" id="UP000243679">
    <property type="component" value="Chromosome"/>
</dbReference>
<dbReference type="RefSeq" id="WP_096526266.1">
    <property type="nucleotide sequence ID" value="NZ_AP014836.1"/>
</dbReference>
<dbReference type="AlphaFoldDB" id="A0A1Q2SKG2"/>
<keyword evidence="2" id="KW-1185">Reference proteome</keyword>
<dbReference type="SUPFAM" id="SSF50118">
    <property type="entry name" value="Cell growth inhibitor/plasmid maintenance toxic component"/>
    <property type="match status" value="1"/>
</dbReference>
<organism evidence="1 2">
    <name type="scientific">Candidatus Nitrosoglobus terrae</name>
    <dbReference type="NCBI Taxonomy" id="1630141"/>
    <lineage>
        <taxon>Bacteria</taxon>
        <taxon>Pseudomonadati</taxon>
        <taxon>Pseudomonadota</taxon>
        <taxon>Gammaproteobacteria</taxon>
        <taxon>Chromatiales</taxon>
        <taxon>Chromatiaceae</taxon>
        <taxon>Candidatus Nitrosoglobus</taxon>
    </lineage>
</organism>
<dbReference type="Gene3D" id="2.30.30.110">
    <property type="match status" value="1"/>
</dbReference>
<dbReference type="OrthoDB" id="9813449at2"/>
<dbReference type="InterPro" id="IPR003477">
    <property type="entry name" value="PemK-like"/>
</dbReference>
<protein>
    <submittedName>
        <fullName evidence="1">Transcriptional modulator of MazE/toxin MazF</fullName>
    </submittedName>
</protein>
<accession>A0A1Q2SKG2</accession>
<dbReference type="PANTHER" id="PTHR33988">
    <property type="entry name" value="ENDORIBONUCLEASE MAZF-RELATED"/>
    <property type="match status" value="1"/>
</dbReference>
<dbReference type="GO" id="GO:0003677">
    <property type="term" value="F:DNA binding"/>
    <property type="evidence" value="ECO:0007669"/>
    <property type="project" value="InterPro"/>
</dbReference>
<evidence type="ECO:0000313" key="1">
    <source>
        <dbReference type="EMBL" id="BAW79626.1"/>
    </source>
</evidence>